<sequence length="222" mass="25576">MKHNVLPVFLILIFVLAAGCRPEGENLAAFIHSEKETRYEGTLEYMHTLHMVKEEKEGTTRKVFFRGEIEDLSGGENPDQDWFLFTEVFTVKPDRLIHTVEGKMAVNHSIIPDKIILKTPLKEGNRWTQNFTYQGKKYQAQTEIIKIEGEQGKREIRTETRVEGLKAFPGGVYKEISVYKENEGLVYYERTLEKELGFNFQMWKAGTDISGYIQLESSSSGQ</sequence>
<dbReference type="RefSeq" id="WP_073092672.1">
    <property type="nucleotide sequence ID" value="NZ_FQWY01000029.1"/>
</dbReference>
<gene>
    <name evidence="1" type="ORF">SAMN02745221_01644</name>
</gene>
<dbReference type="EMBL" id="FQWY01000029">
    <property type="protein sequence ID" value="SHH08359.1"/>
    <property type="molecule type" value="Genomic_DNA"/>
</dbReference>
<dbReference type="PROSITE" id="PS51257">
    <property type="entry name" value="PROKAR_LIPOPROTEIN"/>
    <property type="match status" value="1"/>
</dbReference>
<dbReference type="OrthoDB" id="2067411at2"/>
<reference evidence="2" key="1">
    <citation type="submission" date="2016-11" db="EMBL/GenBank/DDBJ databases">
        <authorList>
            <person name="Varghese N."/>
            <person name="Submissions S."/>
        </authorList>
    </citation>
    <scope>NUCLEOTIDE SEQUENCE [LARGE SCALE GENOMIC DNA]</scope>
    <source>
        <strain evidence="2">DSM 11003</strain>
    </source>
</reference>
<protein>
    <recommendedName>
        <fullName evidence="3">Lipoprotein</fullName>
    </recommendedName>
</protein>
<keyword evidence="2" id="KW-1185">Reference proteome</keyword>
<evidence type="ECO:0000313" key="1">
    <source>
        <dbReference type="EMBL" id="SHH08359.1"/>
    </source>
</evidence>
<dbReference type="AlphaFoldDB" id="A0A1M5Q3P4"/>
<proteinExistence type="predicted"/>
<evidence type="ECO:0008006" key="3">
    <source>
        <dbReference type="Google" id="ProtNLM"/>
    </source>
</evidence>
<accession>A0A1M5Q3P4</accession>
<name>A0A1M5Q3P4_9FIRM</name>
<organism evidence="1 2">
    <name type="scientific">Thermosyntropha lipolytica DSM 11003</name>
    <dbReference type="NCBI Taxonomy" id="1123382"/>
    <lineage>
        <taxon>Bacteria</taxon>
        <taxon>Bacillati</taxon>
        <taxon>Bacillota</taxon>
        <taxon>Clostridia</taxon>
        <taxon>Eubacteriales</taxon>
        <taxon>Syntrophomonadaceae</taxon>
        <taxon>Thermosyntropha</taxon>
    </lineage>
</organism>
<evidence type="ECO:0000313" key="2">
    <source>
        <dbReference type="Proteomes" id="UP000242329"/>
    </source>
</evidence>
<dbReference type="Proteomes" id="UP000242329">
    <property type="component" value="Unassembled WGS sequence"/>
</dbReference>